<evidence type="ECO:0000313" key="2">
    <source>
        <dbReference type="Proteomes" id="UP001108240"/>
    </source>
</evidence>
<dbReference type="Ensembl" id="ENSCCRT00000059234.2">
    <property type="protein sequence ID" value="ENSCCRP00000054650.1"/>
    <property type="gene ID" value="ENSCCRG00000029225.2"/>
</dbReference>
<sequence length="112" mass="13154">MHRINLVQSPTDMSRELRTVTTAASAKPHLDFTMSIFPRHLEKHPISTLLYYFLLILEIYGTINRERIIENSKKHYEYSHFWQVCNNSVNCGTSTMNNNSSGHKSRPKFKPW</sequence>
<proteinExistence type="predicted"/>
<dbReference type="Proteomes" id="UP001108240">
    <property type="component" value="Unplaced"/>
</dbReference>
<evidence type="ECO:0000313" key="1">
    <source>
        <dbReference type="Ensembl" id="ENSCCRP00000054650.1"/>
    </source>
</evidence>
<dbReference type="AlphaFoldDB" id="A0A8C1D0C6"/>
<reference evidence="1" key="1">
    <citation type="submission" date="2025-08" db="UniProtKB">
        <authorList>
            <consortium name="Ensembl"/>
        </authorList>
    </citation>
    <scope>IDENTIFICATION</scope>
</reference>
<keyword evidence="2" id="KW-1185">Reference proteome</keyword>
<dbReference type="GeneTree" id="ENSGT01150000288996"/>
<name>A0A8C1D0C6_CYPCA</name>
<protein>
    <submittedName>
        <fullName evidence="1">Uncharacterized protein</fullName>
    </submittedName>
</protein>
<organism evidence="1 2">
    <name type="scientific">Cyprinus carpio carpio</name>
    <dbReference type="NCBI Taxonomy" id="630221"/>
    <lineage>
        <taxon>Eukaryota</taxon>
        <taxon>Metazoa</taxon>
        <taxon>Chordata</taxon>
        <taxon>Craniata</taxon>
        <taxon>Vertebrata</taxon>
        <taxon>Euteleostomi</taxon>
        <taxon>Actinopterygii</taxon>
        <taxon>Neopterygii</taxon>
        <taxon>Teleostei</taxon>
        <taxon>Ostariophysi</taxon>
        <taxon>Cypriniformes</taxon>
        <taxon>Cyprinidae</taxon>
        <taxon>Cyprininae</taxon>
        <taxon>Cyprinus</taxon>
    </lineage>
</organism>
<accession>A0A8C1D0C6</accession>
<reference evidence="1" key="2">
    <citation type="submission" date="2025-09" db="UniProtKB">
        <authorList>
            <consortium name="Ensembl"/>
        </authorList>
    </citation>
    <scope>IDENTIFICATION</scope>
</reference>